<feature type="non-terminal residue" evidence="2">
    <location>
        <position position="1"/>
    </location>
</feature>
<dbReference type="Proteomes" id="UP001341840">
    <property type="component" value="Unassembled WGS sequence"/>
</dbReference>
<dbReference type="InterPro" id="IPR004252">
    <property type="entry name" value="Probable_transposase_24"/>
</dbReference>
<dbReference type="Pfam" id="PF03004">
    <property type="entry name" value="Transposase_24"/>
    <property type="match status" value="1"/>
</dbReference>
<proteinExistence type="predicted"/>
<evidence type="ECO:0000313" key="3">
    <source>
        <dbReference type="Proteomes" id="UP001341840"/>
    </source>
</evidence>
<gene>
    <name evidence="2" type="ORF">PIB30_064899</name>
</gene>
<organism evidence="2 3">
    <name type="scientific">Stylosanthes scabra</name>
    <dbReference type="NCBI Taxonomy" id="79078"/>
    <lineage>
        <taxon>Eukaryota</taxon>
        <taxon>Viridiplantae</taxon>
        <taxon>Streptophyta</taxon>
        <taxon>Embryophyta</taxon>
        <taxon>Tracheophyta</taxon>
        <taxon>Spermatophyta</taxon>
        <taxon>Magnoliopsida</taxon>
        <taxon>eudicotyledons</taxon>
        <taxon>Gunneridae</taxon>
        <taxon>Pentapetalae</taxon>
        <taxon>rosids</taxon>
        <taxon>fabids</taxon>
        <taxon>Fabales</taxon>
        <taxon>Fabaceae</taxon>
        <taxon>Papilionoideae</taxon>
        <taxon>50 kb inversion clade</taxon>
        <taxon>dalbergioids sensu lato</taxon>
        <taxon>Dalbergieae</taxon>
        <taxon>Pterocarpus clade</taxon>
        <taxon>Stylosanthes</taxon>
    </lineage>
</organism>
<protein>
    <submittedName>
        <fullName evidence="2">Uncharacterized protein</fullName>
    </submittedName>
</protein>
<name>A0ABU6YJF9_9FABA</name>
<evidence type="ECO:0000256" key="1">
    <source>
        <dbReference type="SAM" id="MobiDB-lite"/>
    </source>
</evidence>
<keyword evidence="3" id="KW-1185">Reference proteome</keyword>
<comment type="caution">
    <text evidence="2">The sequence shown here is derived from an EMBL/GenBank/DDBJ whole genome shotgun (WGS) entry which is preliminary data.</text>
</comment>
<feature type="region of interest" description="Disordered" evidence="1">
    <location>
        <begin position="58"/>
        <end position="82"/>
    </location>
</feature>
<dbReference type="EMBL" id="JASCZI010242295">
    <property type="protein sequence ID" value="MED6210527.1"/>
    <property type="molecule type" value="Genomic_DNA"/>
</dbReference>
<sequence>GYELKIYESWGQRASKRLRELFHEIRKKGAPHGWIPEDIFGRLVGFWRHDDFKRLQRTNTKNRASETDGSMHTGGSTTYPATRERMITYGY</sequence>
<evidence type="ECO:0000313" key="2">
    <source>
        <dbReference type="EMBL" id="MED6210527.1"/>
    </source>
</evidence>
<reference evidence="2 3" key="1">
    <citation type="journal article" date="2023" name="Plants (Basel)">
        <title>Bridging the Gap: Combining Genomics and Transcriptomics Approaches to Understand Stylosanthes scabra, an Orphan Legume from the Brazilian Caatinga.</title>
        <authorList>
            <person name="Ferreira-Neto J.R.C."/>
            <person name="da Silva M.D."/>
            <person name="Binneck E."/>
            <person name="de Melo N.F."/>
            <person name="da Silva R.H."/>
            <person name="de Melo A.L.T.M."/>
            <person name="Pandolfi V."/>
            <person name="Bustamante F.O."/>
            <person name="Brasileiro-Vidal A.C."/>
            <person name="Benko-Iseppon A.M."/>
        </authorList>
    </citation>
    <scope>NUCLEOTIDE SEQUENCE [LARGE SCALE GENOMIC DNA]</scope>
    <source>
        <tissue evidence="2">Leaves</tissue>
    </source>
</reference>
<feature type="compositionally biased region" description="Polar residues" evidence="1">
    <location>
        <begin position="58"/>
        <end position="80"/>
    </location>
</feature>
<accession>A0ABU6YJF9</accession>